<evidence type="ECO:0000256" key="9">
    <source>
        <dbReference type="ARBA" id="ARBA00023224"/>
    </source>
</evidence>
<name>A0A182MJ01_9DIPT</name>
<comment type="subcellular location">
    <subcellularLocation>
        <location evidence="1">Cell membrane</location>
        <topology evidence="1">Multi-pass membrane protein</topology>
    </subcellularLocation>
</comment>
<keyword evidence="4 10" id="KW-0812">Transmembrane</keyword>
<evidence type="ECO:0000256" key="10">
    <source>
        <dbReference type="SAM" id="Phobius"/>
    </source>
</evidence>
<keyword evidence="2" id="KW-1003">Cell membrane</keyword>
<feature type="transmembrane region" description="Helical" evidence="10">
    <location>
        <begin position="298"/>
        <end position="317"/>
    </location>
</feature>
<evidence type="ECO:0000256" key="3">
    <source>
        <dbReference type="ARBA" id="ARBA00022606"/>
    </source>
</evidence>
<evidence type="ECO:0000256" key="7">
    <source>
        <dbReference type="ARBA" id="ARBA00023136"/>
    </source>
</evidence>
<dbReference type="GO" id="GO:0007165">
    <property type="term" value="P:signal transduction"/>
    <property type="evidence" value="ECO:0007669"/>
    <property type="project" value="UniProtKB-KW"/>
</dbReference>
<dbReference type="GO" id="GO:0005549">
    <property type="term" value="F:odorant binding"/>
    <property type="evidence" value="ECO:0007669"/>
    <property type="project" value="InterPro"/>
</dbReference>
<evidence type="ECO:0000256" key="2">
    <source>
        <dbReference type="ARBA" id="ARBA00022475"/>
    </source>
</evidence>
<feature type="transmembrane region" description="Helical" evidence="10">
    <location>
        <begin position="216"/>
        <end position="238"/>
    </location>
</feature>
<protein>
    <recommendedName>
        <fullName evidence="13">Odorant receptor</fullName>
    </recommendedName>
</protein>
<evidence type="ECO:0000256" key="6">
    <source>
        <dbReference type="ARBA" id="ARBA00022989"/>
    </source>
</evidence>
<dbReference type="GO" id="GO:0004984">
    <property type="term" value="F:olfactory receptor activity"/>
    <property type="evidence" value="ECO:0007669"/>
    <property type="project" value="InterPro"/>
</dbReference>
<keyword evidence="6 10" id="KW-1133">Transmembrane helix</keyword>
<organism evidence="11 12">
    <name type="scientific">Anopheles culicifacies</name>
    <dbReference type="NCBI Taxonomy" id="139723"/>
    <lineage>
        <taxon>Eukaryota</taxon>
        <taxon>Metazoa</taxon>
        <taxon>Ecdysozoa</taxon>
        <taxon>Arthropoda</taxon>
        <taxon>Hexapoda</taxon>
        <taxon>Insecta</taxon>
        <taxon>Pterygota</taxon>
        <taxon>Neoptera</taxon>
        <taxon>Endopterygota</taxon>
        <taxon>Diptera</taxon>
        <taxon>Nematocera</taxon>
        <taxon>Culicoidea</taxon>
        <taxon>Culicidae</taxon>
        <taxon>Anophelinae</taxon>
        <taxon>Anopheles</taxon>
        <taxon>culicifacies species complex</taxon>
    </lineage>
</organism>
<feature type="transmembrane region" description="Helical" evidence="10">
    <location>
        <begin position="323"/>
        <end position="346"/>
    </location>
</feature>
<reference evidence="11" key="2">
    <citation type="submission" date="2020-05" db="UniProtKB">
        <authorList>
            <consortium name="EnsemblMetazoa"/>
        </authorList>
    </citation>
    <scope>IDENTIFICATION</scope>
    <source>
        <strain evidence="11">A-37</strain>
    </source>
</reference>
<keyword evidence="3" id="KW-0716">Sensory transduction</keyword>
<dbReference type="PANTHER" id="PTHR21137">
    <property type="entry name" value="ODORANT RECEPTOR"/>
    <property type="match status" value="1"/>
</dbReference>
<evidence type="ECO:0000313" key="12">
    <source>
        <dbReference type="Proteomes" id="UP000075883"/>
    </source>
</evidence>
<dbReference type="Pfam" id="PF02949">
    <property type="entry name" value="7tm_6"/>
    <property type="match status" value="1"/>
</dbReference>
<evidence type="ECO:0000256" key="8">
    <source>
        <dbReference type="ARBA" id="ARBA00023170"/>
    </source>
</evidence>
<sequence>MYKFSGGPLASSIKVSLNLLDSTVRRDCSTMKKLSSSEANFERVFGLIGKHMEMLKLNILKPEWRLSVLPIVVFALIGFMPILTAFSVRKYYDLLEIIVECLTQACTGMQVFIRSYFYLCQRDLCRQIVKEMREQRLSYGADQNERMEQLFQRATKRMLFFYRLIYAMYCGSFFFLLGPLIMPDPRKSSLPLAFRIPFLPPDENVLYWCLNYMHHIMLNVIGVHHLAPMDGIVILALISTCTRIGALQQMLEEFDEQISVSEWQQTDHLEPYLDRVIELHSDMKRFAGLVNCTFQMHFFAIFTMICLIICMCLNVIASQPKNSIYPLMMASISQLLVVCLFGNILLITNDRLPASIYGIQWYRLTIAQQKKVLFLLANSQPDIEMSAVFMPVNMTSFVTVGRCYKS</sequence>
<dbReference type="EnsemblMetazoa" id="ACUA019417-RA">
    <property type="protein sequence ID" value="ACUA019417-PA"/>
    <property type="gene ID" value="ACUA019417"/>
</dbReference>
<evidence type="ECO:0000256" key="4">
    <source>
        <dbReference type="ARBA" id="ARBA00022692"/>
    </source>
</evidence>
<accession>A0A182MJ01</accession>
<evidence type="ECO:0000256" key="5">
    <source>
        <dbReference type="ARBA" id="ARBA00022725"/>
    </source>
</evidence>
<dbReference type="AlphaFoldDB" id="A0A182MJ01"/>
<reference evidence="12" key="1">
    <citation type="submission" date="2013-09" db="EMBL/GenBank/DDBJ databases">
        <title>The Genome Sequence of Anopheles culicifacies species A.</title>
        <authorList>
            <consortium name="The Broad Institute Genomics Platform"/>
            <person name="Neafsey D.E."/>
            <person name="Besansky N."/>
            <person name="Howell P."/>
            <person name="Walton C."/>
            <person name="Young S.K."/>
            <person name="Zeng Q."/>
            <person name="Gargeya S."/>
            <person name="Fitzgerald M."/>
            <person name="Haas B."/>
            <person name="Abouelleil A."/>
            <person name="Allen A.W."/>
            <person name="Alvarado L."/>
            <person name="Arachchi H.M."/>
            <person name="Berlin A.M."/>
            <person name="Chapman S.B."/>
            <person name="Gainer-Dewar J."/>
            <person name="Goldberg J."/>
            <person name="Griggs A."/>
            <person name="Gujja S."/>
            <person name="Hansen M."/>
            <person name="Howarth C."/>
            <person name="Imamovic A."/>
            <person name="Ireland A."/>
            <person name="Larimer J."/>
            <person name="McCowan C."/>
            <person name="Murphy C."/>
            <person name="Pearson M."/>
            <person name="Poon T.W."/>
            <person name="Priest M."/>
            <person name="Roberts A."/>
            <person name="Saif S."/>
            <person name="Shea T."/>
            <person name="Sisk P."/>
            <person name="Sykes S."/>
            <person name="Wortman J."/>
            <person name="Nusbaum C."/>
            <person name="Birren B."/>
        </authorList>
    </citation>
    <scope>NUCLEOTIDE SEQUENCE [LARGE SCALE GENOMIC DNA]</scope>
    <source>
        <strain evidence="12">A-37</strain>
    </source>
</reference>
<dbReference type="EMBL" id="AXCM01004218">
    <property type="status" value="NOT_ANNOTATED_CDS"/>
    <property type="molecule type" value="Genomic_DNA"/>
</dbReference>
<dbReference type="PANTHER" id="PTHR21137:SF35">
    <property type="entry name" value="ODORANT RECEPTOR 19A-RELATED"/>
    <property type="match status" value="1"/>
</dbReference>
<feature type="transmembrane region" description="Helical" evidence="10">
    <location>
        <begin position="160"/>
        <end position="182"/>
    </location>
</feature>
<keyword evidence="8" id="KW-0675">Receptor</keyword>
<dbReference type="Proteomes" id="UP000075883">
    <property type="component" value="Unassembled WGS sequence"/>
</dbReference>
<evidence type="ECO:0000313" key="11">
    <source>
        <dbReference type="EnsemblMetazoa" id="ACUA019417-PA"/>
    </source>
</evidence>
<evidence type="ECO:0008006" key="13">
    <source>
        <dbReference type="Google" id="ProtNLM"/>
    </source>
</evidence>
<feature type="transmembrane region" description="Helical" evidence="10">
    <location>
        <begin position="64"/>
        <end position="86"/>
    </location>
</feature>
<evidence type="ECO:0000256" key="1">
    <source>
        <dbReference type="ARBA" id="ARBA00004651"/>
    </source>
</evidence>
<dbReference type="GO" id="GO:0005886">
    <property type="term" value="C:plasma membrane"/>
    <property type="evidence" value="ECO:0007669"/>
    <property type="project" value="UniProtKB-SubCell"/>
</dbReference>
<keyword evidence="9" id="KW-0807">Transducer</keyword>
<keyword evidence="12" id="KW-1185">Reference proteome</keyword>
<proteinExistence type="predicted"/>
<keyword evidence="5" id="KW-0552">Olfaction</keyword>
<dbReference type="VEuPathDB" id="VectorBase:ACUA019417"/>
<dbReference type="InterPro" id="IPR004117">
    <property type="entry name" value="7tm6_olfct_rcpt"/>
</dbReference>
<keyword evidence="7 10" id="KW-0472">Membrane</keyword>